<name>A0ABP1FIE4_9CHLO</name>
<gene>
    <name evidence="1" type="primary">g1595</name>
    <name evidence="1" type="ORF">VP750_LOCUS1365</name>
</gene>
<evidence type="ECO:0000313" key="1">
    <source>
        <dbReference type="EMBL" id="CAL5219706.1"/>
    </source>
</evidence>
<evidence type="ECO:0000313" key="2">
    <source>
        <dbReference type="Proteomes" id="UP001497392"/>
    </source>
</evidence>
<comment type="caution">
    <text evidence="1">The sequence shown here is derived from an EMBL/GenBank/DDBJ whole genome shotgun (WGS) entry which is preliminary data.</text>
</comment>
<dbReference type="Proteomes" id="UP001497392">
    <property type="component" value="Unassembled WGS sequence"/>
</dbReference>
<sequence>MIASKVATVIDEAGTGASPDFGSDGTTSDRQPCLETAAQEVCMSLLRGRAHIMTDLVSLVQAEEGVEGVAIRGGVMAGALGAACRVMGGPTHSWATGAASRACLLQGEEAGRERNPAWGGFRFMESSRMDRHSHITQRTLVDCPCQTCHRGP</sequence>
<keyword evidence="2" id="KW-1185">Reference proteome</keyword>
<accession>A0ABP1FIE4</accession>
<proteinExistence type="predicted"/>
<protein>
    <submittedName>
        <fullName evidence="1">G1595 protein</fullName>
    </submittedName>
</protein>
<reference evidence="1 2" key="1">
    <citation type="submission" date="2024-06" db="EMBL/GenBank/DDBJ databases">
        <authorList>
            <person name="Kraege A."/>
            <person name="Thomma B."/>
        </authorList>
    </citation>
    <scope>NUCLEOTIDE SEQUENCE [LARGE SCALE GENOMIC DNA]</scope>
</reference>
<dbReference type="EMBL" id="CAXHTA020000002">
    <property type="protein sequence ID" value="CAL5219706.1"/>
    <property type="molecule type" value="Genomic_DNA"/>
</dbReference>
<organism evidence="1 2">
    <name type="scientific">Coccomyxa viridis</name>
    <dbReference type="NCBI Taxonomy" id="1274662"/>
    <lineage>
        <taxon>Eukaryota</taxon>
        <taxon>Viridiplantae</taxon>
        <taxon>Chlorophyta</taxon>
        <taxon>core chlorophytes</taxon>
        <taxon>Trebouxiophyceae</taxon>
        <taxon>Trebouxiophyceae incertae sedis</taxon>
        <taxon>Coccomyxaceae</taxon>
        <taxon>Coccomyxa</taxon>
    </lineage>
</organism>